<name>A0A835XYG3_9CHLO</name>
<dbReference type="InterPro" id="IPR000626">
    <property type="entry name" value="Ubiquitin-like_dom"/>
</dbReference>
<dbReference type="AlphaFoldDB" id="A0A835XYG3"/>
<evidence type="ECO:0000313" key="3">
    <source>
        <dbReference type="Proteomes" id="UP000612055"/>
    </source>
</evidence>
<gene>
    <name evidence="2" type="ORF">HYH03_009220</name>
</gene>
<dbReference type="Proteomes" id="UP000612055">
    <property type="component" value="Unassembled WGS sequence"/>
</dbReference>
<feature type="domain" description="Ubiquitin-like" evidence="1">
    <location>
        <begin position="248"/>
        <end position="326"/>
    </location>
</feature>
<dbReference type="InterPro" id="IPR027443">
    <property type="entry name" value="IPNS-like_sf"/>
</dbReference>
<protein>
    <recommendedName>
        <fullName evidence="1">Ubiquitin-like domain-containing protein</fullName>
    </recommendedName>
</protein>
<reference evidence="2" key="1">
    <citation type="journal article" date="2020" name="bioRxiv">
        <title>Comparative genomics of Chlamydomonas.</title>
        <authorList>
            <person name="Craig R.J."/>
            <person name="Hasan A.R."/>
            <person name="Ness R.W."/>
            <person name="Keightley P.D."/>
        </authorList>
    </citation>
    <scope>NUCLEOTIDE SEQUENCE</scope>
    <source>
        <strain evidence="2">CCAP 11/70</strain>
    </source>
</reference>
<evidence type="ECO:0000313" key="2">
    <source>
        <dbReference type="EMBL" id="KAG2492558.1"/>
    </source>
</evidence>
<dbReference type="SUPFAM" id="SSF54236">
    <property type="entry name" value="Ubiquitin-like"/>
    <property type="match status" value="1"/>
</dbReference>
<organism evidence="2 3">
    <name type="scientific">Edaphochlamys debaryana</name>
    <dbReference type="NCBI Taxonomy" id="47281"/>
    <lineage>
        <taxon>Eukaryota</taxon>
        <taxon>Viridiplantae</taxon>
        <taxon>Chlorophyta</taxon>
        <taxon>core chlorophytes</taxon>
        <taxon>Chlorophyceae</taxon>
        <taxon>CS clade</taxon>
        <taxon>Chlamydomonadales</taxon>
        <taxon>Chlamydomonadales incertae sedis</taxon>
        <taxon>Edaphochlamys</taxon>
    </lineage>
</organism>
<dbReference type="Gene3D" id="2.60.120.330">
    <property type="entry name" value="B-lactam Antibiotic, Isopenicillin N Synthase, Chain"/>
    <property type="match status" value="1"/>
</dbReference>
<dbReference type="OrthoDB" id="548384at2759"/>
<evidence type="ECO:0000259" key="1">
    <source>
        <dbReference type="PROSITE" id="PS50053"/>
    </source>
</evidence>
<dbReference type="InterPro" id="IPR044861">
    <property type="entry name" value="IPNS-like_FE2OG_OXY"/>
</dbReference>
<accession>A0A835XYG3</accession>
<keyword evidence="3" id="KW-1185">Reference proteome</keyword>
<dbReference type="InterPro" id="IPR029071">
    <property type="entry name" value="Ubiquitin-like_domsf"/>
</dbReference>
<dbReference type="PROSITE" id="PS50053">
    <property type="entry name" value="UBIQUITIN_2"/>
    <property type="match status" value="1"/>
</dbReference>
<dbReference type="EMBL" id="JAEHOE010000044">
    <property type="protein sequence ID" value="KAG2492558.1"/>
    <property type="molecule type" value="Genomic_DNA"/>
</dbReference>
<dbReference type="CDD" id="cd01763">
    <property type="entry name" value="Ubl_SUMO_like"/>
    <property type="match status" value="1"/>
</dbReference>
<dbReference type="SUPFAM" id="SSF51197">
    <property type="entry name" value="Clavaminate synthase-like"/>
    <property type="match status" value="1"/>
</dbReference>
<proteinExistence type="predicted"/>
<dbReference type="Pfam" id="PF03171">
    <property type="entry name" value="2OG-FeII_Oxy"/>
    <property type="match status" value="1"/>
</dbReference>
<sequence length="328" mass="35332">MAIRVLRYDAPDFLSSGSCAFSDETINAYRRNCSELWDGLNEVGCVVLEVRDGDILFAATNALGASSRFFDKNQFDKQQLSCGIPSEGYARRSGKELLAFRLGAPQLAASLEGKPQLEAACACLDRLGRAVLRDLCRSTALGLHPAGLGGLLEDEGGPLLRGQPSASALRASKYEAGPSPSALAFAPHHDRGALTLVASTQAQGLQVAGPGGAWLDVPLGPGRVAVLCRYSLSYALGGLLRPVLHRPPTLCIHLLDGPGPRCLEVRLQRTAALGTAMESCARMWHLRLEDLVFVYRGRCLSDRETAEQLGMRERDRVHVHARRAHGGR</sequence>
<comment type="caution">
    <text evidence="2">The sequence shown here is derived from an EMBL/GenBank/DDBJ whole genome shotgun (WGS) entry which is preliminary data.</text>
</comment>
<dbReference type="Gene3D" id="3.10.20.90">
    <property type="entry name" value="Phosphatidylinositol 3-kinase Catalytic Subunit, Chain A, domain 1"/>
    <property type="match status" value="1"/>
</dbReference>